<reference evidence="1 2" key="1">
    <citation type="submission" date="2019-12" db="EMBL/GenBank/DDBJ databases">
        <authorList>
            <person name="Shi Y."/>
        </authorList>
    </citation>
    <scope>NUCLEOTIDE SEQUENCE [LARGE SCALE GENOMIC DNA]</scope>
    <source>
        <strain evidence="1 2">JCM 17929</strain>
    </source>
</reference>
<gene>
    <name evidence="1" type="ORF">GMA12_10400</name>
</gene>
<dbReference type="AlphaFoldDB" id="A0A6N8GLA0"/>
<dbReference type="Proteomes" id="UP000436989">
    <property type="component" value="Unassembled WGS sequence"/>
</dbReference>
<accession>A0A6N8GLA0</accession>
<name>A0A6N8GLA0_9MICC</name>
<protein>
    <submittedName>
        <fullName evidence="1">Uncharacterized protein</fullName>
    </submittedName>
</protein>
<keyword evidence="2" id="KW-1185">Reference proteome</keyword>
<comment type="caution">
    <text evidence="1">The sequence shown here is derived from an EMBL/GenBank/DDBJ whole genome shotgun (WGS) entry which is preliminary data.</text>
</comment>
<evidence type="ECO:0000313" key="1">
    <source>
        <dbReference type="EMBL" id="MUN63549.1"/>
    </source>
</evidence>
<dbReference type="RefSeq" id="WP_156269445.1">
    <property type="nucleotide sequence ID" value="NZ_WOGU01000007.1"/>
</dbReference>
<evidence type="ECO:0000313" key="2">
    <source>
        <dbReference type="Proteomes" id="UP000436989"/>
    </source>
</evidence>
<sequence>MWIQQIAAAAGAGLESVRVPDALLPPDLLLAGTHPQHVLSDAHAAHDVLGRRPDSAEERVRESVRWHLEHRTYAPWTSEDTARDEAALRAGTP</sequence>
<organism evidence="1 2">
    <name type="scientific">Kocuria sediminis</name>
    <dbReference type="NCBI Taxonomy" id="1038857"/>
    <lineage>
        <taxon>Bacteria</taxon>
        <taxon>Bacillati</taxon>
        <taxon>Actinomycetota</taxon>
        <taxon>Actinomycetes</taxon>
        <taxon>Micrococcales</taxon>
        <taxon>Micrococcaceae</taxon>
        <taxon>Kocuria</taxon>
    </lineage>
</organism>
<proteinExistence type="predicted"/>
<dbReference type="EMBL" id="WOGU01000007">
    <property type="protein sequence ID" value="MUN63549.1"/>
    <property type="molecule type" value="Genomic_DNA"/>
</dbReference>